<dbReference type="PANTHER" id="PTHR43678">
    <property type="entry name" value="PUTATIVE (AFU_ORTHOLOGUE AFUA_2G00640)-RELATED"/>
    <property type="match status" value="1"/>
</dbReference>
<evidence type="ECO:0000259" key="8">
    <source>
        <dbReference type="Pfam" id="PF00728"/>
    </source>
</evidence>
<feature type="domain" description="Glycoside hydrolase family 20 catalytic" evidence="8">
    <location>
        <begin position="178"/>
        <end position="479"/>
    </location>
</feature>
<evidence type="ECO:0000313" key="11">
    <source>
        <dbReference type="Proteomes" id="UP001358417"/>
    </source>
</evidence>
<dbReference type="Proteomes" id="UP001358417">
    <property type="component" value="Unassembled WGS sequence"/>
</dbReference>
<gene>
    <name evidence="10" type="ORF">LTR84_008497</name>
</gene>
<dbReference type="GO" id="GO:0004563">
    <property type="term" value="F:beta-N-acetylhexosaminidase activity"/>
    <property type="evidence" value="ECO:0007669"/>
    <property type="project" value="UniProtKB-EC"/>
</dbReference>
<protein>
    <recommendedName>
        <fullName evidence="3">beta-N-acetylhexosaminidase</fullName>
        <ecNumber evidence="3">3.2.1.52</ecNumber>
    </recommendedName>
</protein>
<keyword evidence="7" id="KW-0732">Signal</keyword>
<dbReference type="SUPFAM" id="SSF51445">
    <property type="entry name" value="(Trans)glycosidases"/>
    <property type="match status" value="1"/>
</dbReference>
<dbReference type="GeneID" id="89976660"/>
<evidence type="ECO:0000256" key="6">
    <source>
        <dbReference type="PIRSR" id="PIRSR625705-1"/>
    </source>
</evidence>
<comment type="caution">
    <text evidence="10">The sequence shown here is derived from an EMBL/GenBank/DDBJ whole genome shotgun (WGS) entry which is preliminary data.</text>
</comment>
<dbReference type="InterPro" id="IPR025705">
    <property type="entry name" value="Beta_hexosaminidase_sua/sub"/>
</dbReference>
<evidence type="ECO:0000256" key="7">
    <source>
        <dbReference type="SAM" id="SignalP"/>
    </source>
</evidence>
<evidence type="ECO:0000256" key="2">
    <source>
        <dbReference type="ARBA" id="ARBA00006285"/>
    </source>
</evidence>
<reference evidence="10 11" key="1">
    <citation type="submission" date="2023-08" db="EMBL/GenBank/DDBJ databases">
        <title>Black Yeasts Isolated from many extreme environments.</title>
        <authorList>
            <person name="Coleine C."/>
            <person name="Stajich J.E."/>
            <person name="Selbmann L."/>
        </authorList>
    </citation>
    <scope>NUCLEOTIDE SEQUENCE [LARGE SCALE GENOMIC DNA]</scope>
    <source>
        <strain evidence="10 11">CCFEE 5792</strain>
    </source>
</reference>
<dbReference type="InterPro" id="IPR015883">
    <property type="entry name" value="Glyco_hydro_20_cat"/>
</dbReference>
<keyword evidence="5" id="KW-0326">Glycosidase</keyword>
<dbReference type="EC" id="3.2.1.52" evidence="3"/>
<organism evidence="10 11">
    <name type="scientific">Exophiala bonariae</name>
    <dbReference type="NCBI Taxonomy" id="1690606"/>
    <lineage>
        <taxon>Eukaryota</taxon>
        <taxon>Fungi</taxon>
        <taxon>Dikarya</taxon>
        <taxon>Ascomycota</taxon>
        <taxon>Pezizomycotina</taxon>
        <taxon>Eurotiomycetes</taxon>
        <taxon>Chaetothyriomycetidae</taxon>
        <taxon>Chaetothyriales</taxon>
        <taxon>Herpotrichiellaceae</taxon>
        <taxon>Exophiala</taxon>
    </lineage>
</organism>
<keyword evidence="11" id="KW-1185">Reference proteome</keyword>
<dbReference type="PANTHER" id="PTHR43678:SF1">
    <property type="entry name" value="BETA-N-ACETYLHEXOSAMINIDASE"/>
    <property type="match status" value="1"/>
</dbReference>
<evidence type="ECO:0000256" key="3">
    <source>
        <dbReference type="ARBA" id="ARBA00012663"/>
    </source>
</evidence>
<feature type="domain" description="Beta-hexosaminidase bacterial type N-terminal" evidence="9">
    <location>
        <begin position="112"/>
        <end position="175"/>
    </location>
</feature>
<dbReference type="EMBL" id="JAVRRD010000031">
    <property type="protein sequence ID" value="KAK5046353.1"/>
    <property type="molecule type" value="Genomic_DNA"/>
</dbReference>
<accession>A0AAV9N0M2</accession>
<name>A0AAV9N0M2_9EURO</name>
<dbReference type="Gene3D" id="3.30.379.10">
    <property type="entry name" value="Chitobiase/beta-hexosaminidase domain 2-like"/>
    <property type="match status" value="1"/>
</dbReference>
<feature type="signal peptide" evidence="7">
    <location>
        <begin position="1"/>
        <end position="19"/>
    </location>
</feature>
<feature type="chain" id="PRO_5043530164" description="beta-N-acetylhexosaminidase" evidence="7">
    <location>
        <begin position="20"/>
        <end position="738"/>
    </location>
</feature>
<dbReference type="Pfam" id="PF02838">
    <property type="entry name" value="Glyco_hydro_20b"/>
    <property type="match status" value="1"/>
</dbReference>
<dbReference type="Pfam" id="PF00728">
    <property type="entry name" value="Glyco_hydro_20"/>
    <property type="match status" value="1"/>
</dbReference>
<dbReference type="GO" id="GO:0005975">
    <property type="term" value="P:carbohydrate metabolic process"/>
    <property type="evidence" value="ECO:0007669"/>
    <property type="project" value="InterPro"/>
</dbReference>
<dbReference type="InterPro" id="IPR017853">
    <property type="entry name" value="GH"/>
</dbReference>
<keyword evidence="4" id="KW-0378">Hydrolase</keyword>
<dbReference type="PRINTS" id="PR00738">
    <property type="entry name" value="GLHYDRLASE20"/>
</dbReference>
<dbReference type="SUPFAM" id="SSF55545">
    <property type="entry name" value="beta-N-acetylhexosaminidase-like domain"/>
    <property type="match status" value="1"/>
</dbReference>
<evidence type="ECO:0000256" key="4">
    <source>
        <dbReference type="ARBA" id="ARBA00022801"/>
    </source>
</evidence>
<evidence type="ECO:0000259" key="9">
    <source>
        <dbReference type="Pfam" id="PF02838"/>
    </source>
</evidence>
<dbReference type="Gene3D" id="3.20.20.80">
    <property type="entry name" value="Glycosidases"/>
    <property type="match status" value="1"/>
</dbReference>
<dbReference type="InterPro" id="IPR029018">
    <property type="entry name" value="Hex-like_dom2"/>
</dbReference>
<evidence type="ECO:0000256" key="1">
    <source>
        <dbReference type="ARBA" id="ARBA00001231"/>
    </source>
</evidence>
<comment type="similarity">
    <text evidence="2">Belongs to the glycosyl hydrolase 20 family.</text>
</comment>
<dbReference type="RefSeq" id="XP_064701947.1">
    <property type="nucleotide sequence ID" value="XM_064852042.1"/>
</dbReference>
<dbReference type="AlphaFoldDB" id="A0AAV9N0M2"/>
<comment type="catalytic activity">
    <reaction evidence="1">
        <text>Hydrolysis of terminal non-reducing N-acetyl-D-hexosamine residues in N-acetyl-beta-D-hexosaminides.</text>
        <dbReference type="EC" id="3.2.1.52"/>
    </reaction>
</comment>
<feature type="active site" description="Proton donor" evidence="6">
    <location>
        <position position="337"/>
    </location>
</feature>
<sequence length="738" mass="82336">MLLTGITPALALVLHLSNAFQLLPPPLNSSSSSPGLILDLILDSKTIYIYNDFAPTRDKDSLDSIWPRADQFAEVFRQDISSVTRSEWTLTPIDKLCKNDRGIVLGAFRGDKTDIAYENDEPTEEGYEIEYQPGNGTIYIGGTGARGLFWGTRTLLQQLLFAVDEPLSAGKIVDAPAYATRGFMLDAGRKWYALDFLKDLCTYASFFKMSEFHYHSNDNYPLNRGHNETWNKVYSQYSIRPEDPSLEGMVQRVFQTLSPADFEDFQQHCASRGVTVIVEIEAPGHALSITKWKPEMALAKKDLLNLSYPETIPFVKSIWADVLPRIHASEVHIGADEYDPTLADDYINFVNEMANWVRTNYGKKIRIWGTHEPSENVTISKDIIFQHWQYGQSDPVQLETDGYDYINSDDKWAYMSLKNDHTPINPAPYAQFFNETRVTHFAGKEAVQWNPQFVNSVNFTMQVPANSRHNKGAILAAWNDNGPNASTQLEAYYAIRRGIALVGARAWGGSRGPLLDLDDLDNTIDFLSPRCPGANLDRVLTHTDPESDAALISWTNIDSTNTSVDLGHGSKGMNYTLVLTATGPFNLTSLDASLSLTASSQSGSHLVFIADGIIYPLQKTTYKDSSIFPNEVGVSPGRIWANPPNNQTESTHQIVELSPSLENPVNITITTDVVRGARCWVNDEFVGRFEVLVFGGRNTWQSWSQMAFVAPLDQIEGELTSLEIFDAIIEPGKLGLKV</sequence>
<evidence type="ECO:0000256" key="5">
    <source>
        <dbReference type="ARBA" id="ARBA00023295"/>
    </source>
</evidence>
<dbReference type="CDD" id="cd06564">
    <property type="entry name" value="GH20_DspB_LnbB-like"/>
    <property type="match status" value="1"/>
</dbReference>
<proteinExistence type="inferred from homology"/>
<evidence type="ECO:0000313" key="10">
    <source>
        <dbReference type="EMBL" id="KAK5046353.1"/>
    </source>
</evidence>
<dbReference type="InterPro" id="IPR015882">
    <property type="entry name" value="HEX_bac_N"/>
</dbReference>
<dbReference type="InterPro" id="IPR052764">
    <property type="entry name" value="GH20_Enzymes"/>
</dbReference>